<dbReference type="EMBL" id="QNBE01000029">
    <property type="protein sequence ID" value="RKX70725.1"/>
    <property type="molecule type" value="Genomic_DNA"/>
</dbReference>
<gene>
    <name evidence="2" type="ORF">DRP53_04000</name>
</gene>
<keyword evidence="1" id="KW-0812">Transmembrane</keyword>
<organism evidence="2 3">
    <name type="scientific">candidate division WOR-3 bacterium</name>
    <dbReference type="NCBI Taxonomy" id="2052148"/>
    <lineage>
        <taxon>Bacteria</taxon>
        <taxon>Bacteria division WOR-3</taxon>
    </lineage>
</organism>
<evidence type="ECO:0000256" key="1">
    <source>
        <dbReference type="SAM" id="Phobius"/>
    </source>
</evidence>
<proteinExistence type="predicted"/>
<evidence type="ECO:0000313" key="2">
    <source>
        <dbReference type="EMBL" id="RKX70725.1"/>
    </source>
</evidence>
<keyword evidence="1" id="KW-1133">Transmembrane helix</keyword>
<name>A0A660SIR6_UNCW3</name>
<feature type="transmembrane region" description="Helical" evidence="1">
    <location>
        <begin position="6"/>
        <end position="25"/>
    </location>
</feature>
<accession>A0A660SIR6</accession>
<feature type="transmembrane region" description="Helical" evidence="1">
    <location>
        <begin position="229"/>
        <end position="250"/>
    </location>
</feature>
<feature type="transmembrane region" description="Helical" evidence="1">
    <location>
        <begin position="279"/>
        <end position="295"/>
    </location>
</feature>
<dbReference type="Proteomes" id="UP000268469">
    <property type="component" value="Unassembled WGS sequence"/>
</dbReference>
<reference evidence="2 3" key="1">
    <citation type="submission" date="2018-06" db="EMBL/GenBank/DDBJ databases">
        <title>Extensive metabolic versatility and redundancy in microbially diverse, dynamic hydrothermal sediments.</title>
        <authorList>
            <person name="Dombrowski N."/>
            <person name="Teske A."/>
            <person name="Baker B.J."/>
        </authorList>
    </citation>
    <scope>NUCLEOTIDE SEQUENCE [LARGE SCALE GENOMIC DNA]</scope>
    <source>
        <strain evidence="2">B36_G15</strain>
    </source>
</reference>
<feature type="transmembrane region" description="Helical" evidence="1">
    <location>
        <begin position="147"/>
        <end position="174"/>
    </location>
</feature>
<sequence>MKRLKFLLFIFAFFFPFFCGMRGFFACDQSIVFDGGYRLLRGQIPYRDFCLPFGPVVLWIQAAFFIIFGVNYFAYLLHAAISNLVFTMVSFSLLRRACRDDLAVTVGTLLSSIFFYPQFGTPWFEQTGFFFSLLSLYLLWDDRFPFVAGLFQSLSILSKQNAGLLMLILLLPIAKRRYRFLLGLGTGLLIFAIWLLIFSSWTGFVRSVYDIPRTIGWERIGYLFNPARVRWILIGSPLRILVLIVSTISLVKGSEWPIPGLIAYHYFFALITDNQPENCLPYLGIIIGITIAHLLRRWRWSYLTLVLILMVLGMRSAYRRDVQDIFTHTTTFTPIGIGPWRPLRWGEPTPIWQLQVKRSDVIRLYHYLKGEDRPFFIFPDFTIFYGMVGKPPPQPLLFFDPGLTYYRSQNQVIDRMVLSALKRNRVELVIIEKISYFGTPKRMEDFPLTFRFVRERYRPEREFGIFIVLRRVR</sequence>
<feature type="transmembrane region" description="Helical" evidence="1">
    <location>
        <begin position="180"/>
        <end position="209"/>
    </location>
</feature>
<protein>
    <recommendedName>
        <fullName evidence="4">Glycosyltransferase RgtA/B/C/D-like domain-containing protein</fullName>
    </recommendedName>
</protein>
<dbReference type="AlphaFoldDB" id="A0A660SIR6"/>
<evidence type="ECO:0000313" key="3">
    <source>
        <dbReference type="Proteomes" id="UP000268469"/>
    </source>
</evidence>
<comment type="caution">
    <text evidence="2">The sequence shown here is derived from an EMBL/GenBank/DDBJ whole genome shotgun (WGS) entry which is preliminary data.</text>
</comment>
<feature type="transmembrane region" description="Helical" evidence="1">
    <location>
        <begin position="101"/>
        <end position="117"/>
    </location>
</feature>
<feature type="transmembrane region" description="Helical" evidence="1">
    <location>
        <begin position="301"/>
        <end position="318"/>
    </location>
</feature>
<evidence type="ECO:0008006" key="4">
    <source>
        <dbReference type="Google" id="ProtNLM"/>
    </source>
</evidence>
<keyword evidence="1" id="KW-0472">Membrane</keyword>